<gene>
    <name evidence="1" type="ORF">M9458_004655</name>
</gene>
<evidence type="ECO:0000313" key="1">
    <source>
        <dbReference type="EMBL" id="KAL0201468.1"/>
    </source>
</evidence>
<proteinExistence type="predicted"/>
<keyword evidence="2" id="KW-1185">Reference proteome</keyword>
<dbReference type="Proteomes" id="UP001529510">
    <property type="component" value="Unassembled WGS sequence"/>
</dbReference>
<accession>A0ABD0RUJ7</accession>
<comment type="caution">
    <text evidence="1">The sequence shown here is derived from an EMBL/GenBank/DDBJ whole genome shotgun (WGS) entry which is preliminary data.</text>
</comment>
<sequence length="107" mass="11970">EMNSFTYGGLTCPANHSFCLEVMEDFSMGQINILGRVPLDTSVSPWWEDTFYEQGTQAMIDTMDLVQNIISQTEYHLTQAQVEATLAKKTAIILSSSSTRSAKYAYT</sequence>
<name>A0ABD0RUJ7_CIRMR</name>
<evidence type="ECO:0000313" key="2">
    <source>
        <dbReference type="Proteomes" id="UP001529510"/>
    </source>
</evidence>
<protein>
    <submittedName>
        <fullName evidence="1">Uncharacterized protein</fullName>
    </submittedName>
</protein>
<reference evidence="1 2" key="1">
    <citation type="submission" date="2024-05" db="EMBL/GenBank/DDBJ databases">
        <title>Genome sequencing and assembly of Indian major carp, Cirrhinus mrigala (Hamilton, 1822).</title>
        <authorList>
            <person name="Mohindra V."/>
            <person name="Chowdhury L.M."/>
            <person name="Lal K."/>
            <person name="Jena J.K."/>
        </authorList>
    </citation>
    <scope>NUCLEOTIDE SEQUENCE [LARGE SCALE GENOMIC DNA]</scope>
    <source>
        <strain evidence="1">CM1030</strain>
        <tissue evidence="1">Blood</tissue>
    </source>
</reference>
<dbReference type="EMBL" id="JAMKFB020000002">
    <property type="protein sequence ID" value="KAL0201468.1"/>
    <property type="molecule type" value="Genomic_DNA"/>
</dbReference>
<organism evidence="1 2">
    <name type="scientific">Cirrhinus mrigala</name>
    <name type="common">Mrigala</name>
    <dbReference type="NCBI Taxonomy" id="683832"/>
    <lineage>
        <taxon>Eukaryota</taxon>
        <taxon>Metazoa</taxon>
        <taxon>Chordata</taxon>
        <taxon>Craniata</taxon>
        <taxon>Vertebrata</taxon>
        <taxon>Euteleostomi</taxon>
        <taxon>Actinopterygii</taxon>
        <taxon>Neopterygii</taxon>
        <taxon>Teleostei</taxon>
        <taxon>Ostariophysi</taxon>
        <taxon>Cypriniformes</taxon>
        <taxon>Cyprinidae</taxon>
        <taxon>Labeoninae</taxon>
        <taxon>Labeonini</taxon>
        <taxon>Cirrhinus</taxon>
    </lineage>
</organism>
<feature type="non-terminal residue" evidence="1">
    <location>
        <position position="1"/>
    </location>
</feature>
<dbReference type="AlphaFoldDB" id="A0ABD0RUJ7"/>
<feature type="non-terminal residue" evidence="1">
    <location>
        <position position="107"/>
    </location>
</feature>